<evidence type="ECO:0000313" key="4">
    <source>
        <dbReference type="Proteomes" id="UP001556118"/>
    </source>
</evidence>
<evidence type="ECO:0000259" key="2">
    <source>
        <dbReference type="Pfam" id="PF14258"/>
    </source>
</evidence>
<dbReference type="InterPro" id="IPR025646">
    <property type="entry name" value="DUF4350"/>
</dbReference>
<organism evidence="3 4">
    <name type="scientific">Novosphingobium rhizovicinum</name>
    <dbReference type="NCBI Taxonomy" id="3228928"/>
    <lineage>
        <taxon>Bacteria</taxon>
        <taxon>Pseudomonadati</taxon>
        <taxon>Pseudomonadota</taxon>
        <taxon>Alphaproteobacteria</taxon>
        <taxon>Sphingomonadales</taxon>
        <taxon>Sphingomonadaceae</taxon>
        <taxon>Novosphingobium</taxon>
    </lineage>
</organism>
<evidence type="ECO:0000313" key="3">
    <source>
        <dbReference type="EMBL" id="MEW9854917.1"/>
    </source>
</evidence>
<proteinExistence type="predicted"/>
<protein>
    <submittedName>
        <fullName evidence="3">DUF4350 domain-containing protein</fullName>
    </submittedName>
</protein>
<comment type="caution">
    <text evidence="3">The sequence shown here is derived from an EMBL/GenBank/DDBJ whole genome shotgun (WGS) entry which is preliminary data.</text>
</comment>
<reference evidence="3 4" key="1">
    <citation type="submission" date="2024-06" db="EMBL/GenBank/DDBJ databases">
        <title>Novosphingobium rhizovicinus M1R2S20.</title>
        <authorList>
            <person name="Sun J.-Q."/>
        </authorList>
    </citation>
    <scope>NUCLEOTIDE SEQUENCE [LARGE SCALE GENOMIC DNA]</scope>
    <source>
        <strain evidence="3 4">M1R2S20</strain>
    </source>
</reference>
<keyword evidence="4" id="KW-1185">Reference proteome</keyword>
<evidence type="ECO:0000256" key="1">
    <source>
        <dbReference type="SAM" id="Phobius"/>
    </source>
</evidence>
<dbReference type="RefSeq" id="WP_367771713.1">
    <property type="nucleotide sequence ID" value="NZ_JBFNXR010000021.1"/>
</dbReference>
<keyword evidence="1" id="KW-0812">Transmembrane</keyword>
<name>A0ABV3RAH6_9SPHN</name>
<feature type="domain" description="DUF4350" evidence="2">
    <location>
        <begin position="60"/>
        <end position="266"/>
    </location>
</feature>
<accession>A0ABV3RAH6</accession>
<dbReference type="EMBL" id="JBFNXR010000021">
    <property type="protein sequence ID" value="MEW9854917.1"/>
    <property type="molecule type" value="Genomic_DNA"/>
</dbReference>
<feature type="transmembrane region" description="Helical" evidence="1">
    <location>
        <begin position="299"/>
        <end position="321"/>
    </location>
</feature>
<dbReference type="Pfam" id="PF14258">
    <property type="entry name" value="DUF4350"/>
    <property type="match status" value="1"/>
</dbReference>
<sequence length="434" mass="46096">MIAETKPVAAGTAPFTWRSTLALVLFGSFLFIALLWMIGNGLADGSSNNGGAHAEGRGLNGYAALASYLEASGCPVRRSRTKAAFAEQGLLVLTPEQHAKAADIEAAIARHRPYGPTLLVLPKWIAVPVPAQVRAATEARQGWVVLADAQRPAWTEELRIFGPLDVRIEAERARSSWQGLGLRGVLPDRSPVQSFSSGAVTSLVRDRSGQALAGYLDDGTAPALGARAEGEADLAGYPLVIVSEPDLLNNYGMADRQRAALALALVTASMDGEATPVIFDLTLAGLERGSNLLTLAFTPPFLAATICLVLAAAAIAWRGFLRFGPPLAPERPIAYGKRALVSNTAGLVVRSRRVHLLGQPYADAIRQRLVRSLALPRHSNVTSQMTALDGAARGMGRGEHAFSDAAARVAKVRSERELLSAAQDLHALERTLTR</sequence>
<keyword evidence="1" id="KW-0472">Membrane</keyword>
<feature type="transmembrane region" description="Helical" evidence="1">
    <location>
        <begin position="20"/>
        <end position="38"/>
    </location>
</feature>
<keyword evidence="1" id="KW-1133">Transmembrane helix</keyword>
<gene>
    <name evidence="3" type="ORF">ABUH87_06955</name>
</gene>
<dbReference type="Proteomes" id="UP001556118">
    <property type="component" value="Unassembled WGS sequence"/>
</dbReference>